<dbReference type="SUPFAM" id="SSF56112">
    <property type="entry name" value="Protein kinase-like (PK-like)"/>
    <property type="match status" value="1"/>
</dbReference>
<dbReference type="PANTHER" id="PTHR35118:SF3">
    <property type="entry name" value="PROTEIN KINASE SUPERFAMILY PROTEIN"/>
    <property type="match status" value="1"/>
</dbReference>
<reference evidence="1" key="1">
    <citation type="submission" date="2021-08" db="EMBL/GenBank/DDBJ databases">
        <title>WGS assembly of Ceratopteris richardii.</title>
        <authorList>
            <person name="Marchant D.B."/>
            <person name="Chen G."/>
            <person name="Jenkins J."/>
            <person name="Shu S."/>
            <person name="Leebens-Mack J."/>
            <person name="Grimwood J."/>
            <person name="Schmutz J."/>
            <person name="Soltis P."/>
            <person name="Soltis D."/>
            <person name="Chen Z.-H."/>
        </authorList>
    </citation>
    <scope>NUCLEOTIDE SEQUENCE</scope>
    <source>
        <strain evidence="1">Whitten #5841</strain>
        <tissue evidence="1">Leaf</tissue>
    </source>
</reference>
<dbReference type="AlphaFoldDB" id="A0A8T2UKQ2"/>
<evidence type="ECO:0000313" key="2">
    <source>
        <dbReference type="Proteomes" id="UP000825935"/>
    </source>
</evidence>
<sequence length="690" mass="78131">MLDVDLPKENGLNPMEVLDGDADVMHPDSRSNQLEQFQSRLVDSKVLHAELDSWLDEGLAIKEDGSCAFGEPFQLEELSQFDHALEEVLFPQVLRMPSIASSNPVSTTEACLAVEDFLCSVATSLWDAFWSSDDEEFPFFVTDVQKLSSRHNLPHCLALVKRHDKREDDVLWEHISEIVLLEGSLQGPTYESFPTSFQVSQAVFCALHLLVSRKLSHVRLSTSANQNVFTVFVLLVHFHGGSVIRIEGDISSLEADTVEVYKSAAVWVQKQASLMVSAVNKVWTTFGTVNWRDVGALQMLLATFYCIEQFRAPKKSILDLYSKQIFFSSQKVEQRRQEINGNNKNFAVALVSEIYEDSEDILEVDHRNTLTFPTFLKIEPGSLLWIEDTDRKKMLEVYDVCVSAEHHVCIGVDVDDEAKRPVNIFVGAHPAQLETSWEEMGAWYHVQRLTRILTTMKQRGLQTRHIPRLVHSGVLLHPGMCEKRESQAHCDHPWCQVPVLVTSPVGESLQQIFLRDKVLPPIELLRCCHDCLSAVQSAHSMGIQHANITPDNIIRVAEANGENYYVLVEWGHAVLEENDRPKVNLIFSSTDALQSGRLCPASDIESLLYVLFYLSRGKLPQCVSVESALQWRYRAWSRRAIQQVLGEVSIVLKAFADYVDSLCGTPYSVDYDIWVLRINRALVQEGILRH</sequence>
<proteinExistence type="predicted"/>
<dbReference type="EMBL" id="CM035411">
    <property type="protein sequence ID" value="KAH7435132.1"/>
    <property type="molecule type" value="Genomic_DNA"/>
</dbReference>
<dbReference type="OMA" id="HANICPE"/>
<dbReference type="EMBL" id="CM035411">
    <property type="protein sequence ID" value="KAH7435127.1"/>
    <property type="molecule type" value="Genomic_DNA"/>
</dbReference>
<dbReference type="InterPro" id="IPR011009">
    <property type="entry name" value="Kinase-like_dom_sf"/>
</dbReference>
<organism evidence="1 2">
    <name type="scientific">Ceratopteris richardii</name>
    <name type="common">Triangle waterfern</name>
    <dbReference type="NCBI Taxonomy" id="49495"/>
    <lineage>
        <taxon>Eukaryota</taxon>
        <taxon>Viridiplantae</taxon>
        <taxon>Streptophyta</taxon>
        <taxon>Embryophyta</taxon>
        <taxon>Tracheophyta</taxon>
        <taxon>Polypodiopsida</taxon>
        <taxon>Polypodiidae</taxon>
        <taxon>Polypodiales</taxon>
        <taxon>Pteridineae</taxon>
        <taxon>Pteridaceae</taxon>
        <taxon>Parkerioideae</taxon>
        <taxon>Ceratopteris</taxon>
    </lineage>
</organism>
<keyword evidence="2" id="KW-1185">Reference proteome</keyword>
<dbReference type="PANTHER" id="PTHR35118">
    <property type="entry name" value="KINASE FAMILY PROTEIN"/>
    <property type="match status" value="1"/>
</dbReference>
<evidence type="ECO:0000313" key="1">
    <source>
        <dbReference type="EMBL" id="KAH7435130.1"/>
    </source>
</evidence>
<dbReference type="Gene3D" id="1.10.510.10">
    <property type="entry name" value="Transferase(Phosphotransferase) domain 1"/>
    <property type="match status" value="1"/>
</dbReference>
<gene>
    <name evidence="1" type="ORF">KP509_06G051100</name>
</gene>
<dbReference type="EMBL" id="CM035411">
    <property type="protein sequence ID" value="KAH7435129.1"/>
    <property type="molecule type" value="Genomic_DNA"/>
</dbReference>
<dbReference type="EMBL" id="CM035411">
    <property type="protein sequence ID" value="KAH7435130.1"/>
    <property type="molecule type" value="Genomic_DNA"/>
</dbReference>
<evidence type="ECO:0008006" key="3">
    <source>
        <dbReference type="Google" id="ProtNLM"/>
    </source>
</evidence>
<comment type="caution">
    <text evidence="1">The sequence shown here is derived from an EMBL/GenBank/DDBJ whole genome shotgun (WGS) entry which is preliminary data.</text>
</comment>
<dbReference type="EMBL" id="CM035411">
    <property type="protein sequence ID" value="KAH7435131.1"/>
    <property type="molecule type" value="Genomic_DNA"/>
</dbReference>
<dbReference type="OrthoDB" id="1895168at2759"/>
<dbReference type="Proteomes" id="UP000825935">
    <property type="component" value="Chromosome 6"/>
</dbReference>
<dbReference type="EMBL" id="CM035411">
    <property type="protein sequence ID" value="KAH7435128.1"/>
    <property type="molecule type" value="Genomic_DNA"/>
</dbReference>
<accession>A0A8T2UKQ2</accession>
<name>A0A8T2UKQ2_CERRI</name>
<protein>
    <recommendedName>
        <fullName evidence="3">Protein kinase domain-containing protein</fullName>
    </recommendedName>
</protein>